<dbReference type="InterPro" id="IPR002867">
    <property type="entry name" value="IBR_dom"/>
</dbReference>
<gene>
    <name evidence="16" type="ORF">CARUB_v10008969mg</name>
</gene>
<evidence type="ECO:0000256" key="5">
    <source>
        <dbReference type="ARBA" id="ARBA00005884"/>
    </source>
</evidence>
<dbReference type="InterPro" id="IPR031127">
    <property type="entry name" value="E3_UB_ligase_RBR"/>
</dbReference>
<keyword evidence="7" id="KW-0808">Transferase</keyword>
<dbReference type="PANTHER" id="PTHR11685">
    <property type="entry name" value="RBR FAMILY RING FINGER AND IBR DOMAIN-CONTAINING"/>
    <property type="match status" value="1"/>
</dbReference>
<evidence type="ECO:0000256" key="6">
    <source>
        <dbReference type="ARBA" id="ARBA00012251"/>
    </source>
</evidence>
<name>R0GWB6_9BRAS</name>
<evidence type="ECO:0000259" key="14">
    <source>
        <dbReference type="PROSITE" id="PS50089"/>
    </source>
</evidence>
<dbReference type="STRING" id="81985.R0GWB6"/>
<keyword evidence="12" id="KW-0862">Zinc</keyword>
<feature type="non-terminal residue" evidence="16">
    <location>
        <position position="1"/>
    </location>
</feature>
<dbReference type="GO" id="GO:0016567">
    <property type="term" value="P:protein ubiquitination"/>
    <property type="evidence" value="ECO:0007669"/>
    <property type="project" value="UniProtKB-UniPathway"/>
</dbReference>
<dbReference type="PROSITE" id="PS50089">
    <property type="entry name" value="ZF_RING_2"/>
    <property type="match status" value="1"/>
</dbReference>
<dbReference type="Pfam" id="PF22191">
    <property type="entry name" value="IBR_1"/>
    <property type="match status" value="1"/>
</dbReference>
<dbReference type="CDD" id="cd20346">
    <property type="entry name" value="BRcat_RBR_ANKIB1"/>
    <property type="match status" value="1"/>
</dbReference>
<evidence type="ECO:0000256" key="8">
    <source>
        <dbReference type="ARBA" id="ARBA00022723"/>
    </source>
</evidence>
<comment type="function">
    <text evidence="3">Might act as an E3 ubiquitin-protein ligase, or as part of E3 complex, which accepts ubiquitin from specific E2 ubiquitin-conjugating enzymes and then transfers it to substrates.</text>
</comment>
<evidence type="ECO:0000256" key="1">
    <source>
        <dbReference type="ARBA" id="ARBA00001798"/>
    </source>
</evidence>
<keyword evidence="10 13" id="KW-0863">Zinc-finger</keyword>
<dbReference type="InterPro" id="IPR013083">
    <property type="entry name" value="Znf_RING/FYVE/PHD"/>
</dbReference>
<keyword evidence="17" id="KW-1185">Reference proteome</keyword>
<feature type="domain" description="RING-type" evidence="15">
    <location>
        <begin position="124"/>
        <end position="332"/>
    </location>
</feature>
<evidence type="ECO:0000313" key="17">
    <source>
        <dbReference type="Proteomes" id="UP000029121"/>
    </source>
</evidence>
<evidence type="ECO:0000256" key="13">
    <source>
        <dbReference type="PROSITE-ProRule" id="PRU00175"/>
    </source>
</evidence>
<dbReference type="Pfam" id="PF01485">
    <property type="entry name" value="IBR"/>
    <property type="match status" value="1"/>
</dbReference>
<comment type="pathway">
    <text evidence="4">Protein modification; protein ubiquitination.</text>
</comment>
<evidence type="ECO:0000256" key="7">
    <source>
        <dbReference type="ARBA" id="ARBA00022679"/>
    </source>
</evidence>
<evidence type="ECO:0000256" key="3">
    <source>
        <dbReference type="ARBA" id="ARBA00003976"/>
    </source>
</evidence>
<evidence type="ECO:0000259" key="15">
    <source>
        <dbReference type="PROSITE" id="PS51873"/>
    </source>
</evidence>
<dbReference type="UniPathway" id="UPA00143"/>
<dbReference type="Gene3D" id="3.30.40.10">
    <property type="entry name" value="Zinc/RING finger domain, C3HC4 (zinc finger)"/>
    <property type="match status" value="1"/>
</dbReference>
<dbReference type="SUPFAM" id="SSF57850">
    <property type="entry name" value="RING/U-box"/>
    <property type="match status" value="2"/>
</dbReference>
<dbReference type="GO" id="GO:0061630">
    <property type="term" value="F:ubiquitin protein ligase activity"/>
    <property type="evidence" value="ECO:0007669"/>
    <property type="project" value="UniProtKB-EC"/>
</dbReference>
<reference evidence="17" key="1">
    <citation type="journal article" date="2013" name="Nat. Genet.">
        <title>The Capsella rubella genome and the genomic consequences of rapid mating system evolution.</title>
        <authorList>
            <person name="Slotte T."/>
            <person name="Hazzouri K.M."/>
            <person name="Agren J.A."/>
            <person name="Koenig D."/>
            <person name="Maumus F."/>
            <person name="Guo Y.L."/>
            <person name="Steige K."/>
            <person name="Platts A.E."/>
            <person name="Escobar J.S."/>
            <person name="Newman L.K."/>
            <person name="Wang W."/>
            <person name="Mandakova T."/>
            <person name="Vello E."/>
            <person name="Smith L.M."/>
            <person name="Henz S.R."/>
            <person name="Steffen J."/>
            <person name="Takuno S."/>
            <person name="Brandvain Y."/>
            <person name="Coop G."/>
            <person name="Andolfatto P."/>
            <person name="Hu T.T."/>
            <person name="Blanchette M."/>
            <person name="Clark R.M."/>
            <person name="Quesneville H."/>
            <person name="Nordborg M."/>
            <person name="Gaut B.S."/>
            <person name="Lysak M.A."/>
            <person name="Jenkins J."/>
            <person name="Grimwood J."/>
            <person name="Chapman J."/>
            <person name="Prochnik S."/>
            <person name="Shu S."/>
            <person name="Rokhsar D."/>
            <person name="Schmutz J."/>
            <person name="Weigel D."/>
            <person name="Wright S.I."/>
        </authorList>
    </citation>
    <scope>NUCLEOTIDE SEQUENCE [LARGE SCALE GENOMIC DNA]</scope>
    <source>
        <strain evidence="17">cv. Monte Gargano</strain>
    </source>
</reference>
<dbReference type="GO" id="GO:0008270">
    <property type="term" value="F:zinc ion binding"/>
    <property type="evidence" value="ECO:0007669"/>
    <property type="project" value="UniProtKB-KW"/>
</dbReference>
<dbReference type="Gene3D" id="1.20.120.1750">
    <property type="match status" value="1"/>
</dbReference>
<proteinExistence type="inferred from homology"/>
<keyword evidence="11" id="KW-0833">Ubl conjugation pathway</keyword>
<feature type="domain" description="RING-type" evidence="14">
    <location>
        <begin position="128"/>
        <end position="178"/>
    </location>
</feature>
<dbReference type="InterPro" id="IPR044066">
    <property type="entry name" value="TRIAD_supradom"/>
</dbReference>
<comment type="similarity">
    <text evidence="5">Belongs to the RBR family. Ariadne subfamily.</text>
</comment>
<comment type="cofactor">
    <cofactor evidence="2">
        <name>Zn(2+)</name>
        <dbReference type="ChEBI" id="CHEBI:29105"/>
    </cofactor>
</comment>
<protein>
    <recommendedName>
        <fullName evidence="6">RBR-type E3 ubiquitin transferase</fullName>
        <ecNumber evidence="6">2.3.2.31</ecNumber>
    </recommendedName>
</protein>
<sequence>GKRREYFSSLNCILSYVYMDIYSVVKSLGELEIRSSEDGQTTEEISVQRRYATVLTDEDILKLMEIDIQSVSELAFLSKADATLLLSHLSWDVNDICEQWCADTEKVRESVGLLELDPPSSDDSEFFCRVCGESHPHENFASVSCGHRICTGCWKSHINKIIIQSPAAELNLRLKCPVRVGLYASCTASVGQDVIERFASEQEKSMYDQHLLRSYVDSSKTMKWHLIQGASCAIEFGPDSENSSVSCLRFLRLCWNCREDAHSPVDCTTAANWVQEITVPCPKCQVRVQRNQDNALKMKCLPCNYEFCWCCHADWIVHGEDDLDFYAFSSDQSGEMAADSRYKECYENWKSSELLMVKAEANLQKLNTIVEDLSNSQLPTKPQLKFILEAGLQIIECTRFLKWTYVYGYYLGEDEVGKQNILEQMQEDVKSVLLDKLDDCLKTDLSQLLDGERPTECFNRFRIKLTELTSIARTHCENLIGVIENGLASD</sequence>
<dbReference type="EMBL" id="KB870805">
    <property type="protein sequence ID" value="EOA40247.1"/>
    <property type="molecule type" value="Genomic_DNA"/>
</dbReference>
<dbReference type="AlphaFoldDB" id="R0GWB6"/>
<evidence type="ECO:0000256" key="10">
    <source>
        <dbReference type="ARBA" id="ARBA00022771"/>
    </source>
</evidence>
<dbReference type="InterPro" id="IPR001841">
    <property type="entry name" value="Znf_RING"/>
</dbReference>
<accession>R0GWB6</accession>
<dbReference type="KEGG" id="crb:17898376"/>
<keyword evidence="8" id="KW-0479">Metal-binding</keyword>
<evidence type="ECO:0000256" key="9">
    <source>
        <dbReference type="ARBA" id="ARBA00022737"/>
    </source>
</evidence>
<dbReference type="eggNOG" id="KOG1815">
    <property type="taxonomic scope" value="Eukaryota"/>
</dbReference>
<dbReference type="Proteomes" id="UP000029121">
    <property type="component" value="Unassembled WGS sequence"/>
</dbReference>
<keyword evidence="9" id="KW-0677">Repeat</keyword>
<dbReference type="OrthoDB" id="10009520at2759"/>
<comment type="catalytic activity">
    <reaction evidence="1">
        <text>[E2 ubiquitin-conjugating enzyme]-S-ubiquitinyl-L-cysteine + [acceptor protein]-L-lysine = [E2 ubiquitin-conjugating enzyme]-L-cysteine + [acceptor protein]-N(6)-ubiquitinyl-L-lysine.</text>
        <dbReference type="EC" id="2.3.2.31"/>
    </reaction>
</comment>
<dbReference type="PROSITE" id="PS51873">
    <property type="entry name" value="TRIAD"/>
    <property type="match status" value="1"/>
</dbReference>
<dbReference type="EC" id="2.3.2.31" evidence="6"/>
<evidence type="ECO:0000256" key="2">
    <source>
        <dbReference type="ARBA" id="ARBA00001947"/>
    </source>
</evidence>
<organism evidence="16 17">
    <name type="scientific">Capsella rubella</name>
    <dbReference type="NCBI Taxonomy" id="81985"/>
    <lineage>
        <taxon>Eukaryota</taxon>
        <taxon>Viridiplantae</taxon>
        <taxon>Streptophyta</taxon>
        <taxon>Embryophyta</taxon>
        <taxon>Tracheophyta</taxon>
        <taxon>Spermatophyta</taxon>
        <taxon>Magnoliopsida</taxon>
        <taxon>eudicotyledons</taxon>
        <taxon>Gunneridae</taxon>
        <taxon>Pentapetalae</taxon>
        <taxon>rosids</taxon>
        <taxon>malvids</taxon>
        <taxon>Brassicales</taxon>
        <taxon>Brassicaceae</taxon>
        <taxon>Camelineae</taxon>
        <taxon>Capsella</taxon>
    </lineage>
</organism>
<evidence type="ECO:0000313" key="16">
    <source>
        <dbReference type="EMBL" id="EOA40247.1"/>
    </source>
</evidence>
<evidence type="ECO:0000256" key="11">
    <source>
        <dbReference type="ARBA" id="ARBA00022786"/>
    </source>
</evidence>
<evidence type="ECO:0000256" key="12">
    <source>
        <dbReference type="ARBA" id="ARBA00022833"/>
    </source>
</evidence>
<evidence type="ECO:0000256" key="4">
    <source>
        <dbReference type="ARBA" id="ARBA00004906"/>
    </source>
</evidence>